<keyword evidence="1" id="KW-0132">Cell division</keyword>
<keyword evidence="4" id="KW-0131">Cell cycle</keyword>
<dbReference type="GO" id="GO:0007064">
    <property type="term" value="P:mitotic sister chromatid cohesion"/>
    <property type="evidence" value="ECO:0000318"/>
    <property type="project" value="GO_Central"/>
</dbReference>
<dbReference type="GO" id="GO:0051301">
    <property type="term" value="P:cell division"/>
    <property type="evidence" value="ECO:0007669"/>
    <property type="project" value="UniProtKB-KW"/>
</dbReference>
<dbReference type="STRING" id="28377.ENSACAP00000020373"/>
<feature type="domain" description="Sororin C-terminal region" evidence="7">
    <location>
        <begin position="204"/>
        <end position="227"/>
    </location>
</feature>
<organism evidence="8 9">
    <name type="scientific">Anolis carolinensis</name>
    <name type="common">Green anole</name>
    <name type="synonym">American chameleon</name>
    <dbReference type="NCBI Taxonomy" id="28377"/>
    <lineage>
        <taxon>Eukaryota</taxon>
        <taxon>Metazoa</taxon>
        <taxon>Chordata</taxon>
        <taxon>Craniata</taxon>
        <taxon>Vertebrata</taxon>
        <taxon>Euteleostomi</taxon>
        <taxon>Lepidosauria</taxon>
        <taxon>Squamata</taxon>
        <taxon>Bifurcata</taxon>
        <taxon>Unidentata</taxon>
        <taxon>Episquamata</taxon>
        <taxon>Toxicofera</taxon>
        <taxon>Iguania</taxon>
        <taxon>Dactyloidae</taxon>
        <taxon>Anolis</taxon>
    </lineage>
</organism>
<dbReference type="GeneTree" id="ENSGT00390000010028"/>
<proteinExistence type="inferred from homology"/>
<dbReference type="Bgee" id="ENSACAG00000022691">
    <property type="expression patterns" value="Expressed in ovary and 12 other cell types or tissues"/>
</dbReference>
<dbReference type="GO" id="GO:0006302">
    <property type="term" value="P:double-strand break repair"/>
    <property type="evidence" value="ECO:0000318"/>
    <property type="project" value="GO_Central"/>
</dbReference>
<dbReference type="InterPro" id="IPR018605">
    <property type="entry name" value="Sororin"/>
</dbReference>
<dbReference type="Ensembl" id="ENSACAT00000022642.3">
    <property type="protein sequence ID" value="ENSACAP00000020373.3"/>
    <property type="gene ID" value="ENSACAG00000022691.3"/>
</dbReference>
<feature type="compositionally biased region" description="Polar residues" evidence="6">
    <location>
        <begin position="1"/>
        <end position="12"/>
    </location>
</feature>
<evidence type="ECO:0000256" key="2">
    <source>
        <dbReference type="ARBA" id="ARBA00022776"/>
    </source>
</evidence>
<dbReference type="Pfam" id="PF25220">
    <property type="entry name" value="Sororin_C"/>
    <property type="match status" value="1"/>
</dbReference>
<evidence type="ECO:0000256" key="3">
    <source>
        <dbReference type="ARBA" id="ARBA00023242"/>
    </source>
</evidence>
<reference evidence="8" key="3">
    <citation type="submission" date="2025-09" db="UniProtKB">
        <authorList>
            <consortium name="Ensembl"/>
        </authorList>
    </citation>
    <scope>IDENTIFICATION</scope>
</reference>
<dbReference type="PANTHER" id="PTHR31092:SF2">
    <property type="entry name" value="SORORIN"/>
    <property type="match status" value="1"/>
</dbReference>
<reference evidence="8 9" key="1">
    <citation type="submission" date="2009-12" db="EMBL/GenBank/DDBJ databases">
        <title>The Genome Sequence of Anolis carolinensis (Green Anole Lizard).</title>
        <authorList>
            <consortium name="The Genome Sequencing Platform"/>
            <person name="Di Palma F."/>
            <person name="Alfoldi J."/>
            <person name="Heiman D."/>
            <person name="Young S."/>
            <person name="Grabherr M."/>
            <person name="Johnson J."/>
            <person name="Lander E.S."/>
            <person name="Lindblad-Toh K."/>
        </authorList>
    </citation>
    <scope>NUCLEOTIDE SEQUENCE [LARGE SCALE GENOMIC DNA]</scope>
    <source>
        <strain evidence="8 9">JBL SC #1</strain>
    </source>
</reference>
<accession>G1KXU3</accession>
<feature type="region of interest" description="Disordered" evidence="6">
    <location>
        <begin position="40"/>
        <end position="80"/>
    </location>
</feature>
<dbReference type="InParanoid" id="G1KXU3"/>
<feature type="region of interest" description="Disordered" evidence="6">
    <location>
        <begin position="1"/>
        <end position="28"/>
    </location>
</feature>
<evidence type="ECO:0000256" key="1">
    <source>
        <dbReference type="ARBA" id="ARBA00022618"/>
    </source>
</evidence>
<keyword evidence="9" id="KW-1185">Reference proteome</keyword>
<dbReference type="eggNOG" id="ENOG502S4XG">
    <property type="taxonomic scope" value="Eukaryota"/>
</dbReference>
<dbReference type="Proteomes" id="UP000001646">
    <property type="component" value="Chromosome 1"/>
</dbReference>
<comment type="similarity">
    <text evidence="5">Belongs to the sororin family.</text>
</comment>
<evidence type="ECO:0000256" key="4">
    <source>
        <dbReference type="ARBA" id="ARBA00023306"/>
    </source>
</evidence>
<dbReference type="HOGENOM" id="CLU_088614_0_0_1"/>
<name>G1KXU3_ANOCA</name>
<evidence type="ECO:0000313" key="9">
    <source>
        <dbReference type="Proteomes" id="UP000001646"/>
    </source>
</evidence>
<protein>
    <recommendedName>
        <fullName evidence="7">Sororin C-terminal region domain-containing protein</fullName>
    </recommendedName>
</protein>
<dbReference type="AlphaFoldDB" id="G1KXU3"/>
<evidence type="ECO:0000259" key="7">
    <source>
        <dbReference type="Pfam" id="PF25220"/>
    </source>
</evidence>
<dbReference type="GO" id="GO:0005634">
    <property type="term" value="C:nucleus"/>
    <property type="evidence" value="ECO:0000318"/>
    <property type="project" value="GO_Central"/>
</dbReference>
<dbReference type="InterPro" id="IPR057337">
    <property type="entry name" value="Sororin_C"/>
</dbReference>
<evidence type="ECO:0000313" key="8">
    <source>
        <dbReference type="Ensembl" id="ENSACAP00000020373.3"/>
    </source>
</evidence>
<reference evidence="8" key="2">
    <citation type="submission" date="2025-08" db="UniProtKB">
        <authorList>
            <consortium name="Ensembl"/>
        </authorList>
    </citation>
    <scope>IDENTIFICATION</scope>
</reference>
<sequence>SPTPEHQTSTCLRPSRADISPPPAPLKVKKPIIALKKIMPRSNRQVKEAAITPRRSPRVPLQEDKENVPEAGSPPAKEVAKANCTDKKVLSPVDGNNADGADERDEAMAKRVRRSYSCLELSFVGKEGNTTFSSTPDARKQQTLFSFDRLLMEDGAEAEALPANAINTGKWAEAMLELNTDLPGIAGEKQKRRRRKVPQFQESELDEWMAQMNAEFEEAEKFNLLVE</sequence>
<evidence type="ECO:0000256" key="6">
    <source>
        <dbReference type="SAM" id="MobiDB-lite"/>
    </source>
</evidence>
<evidence type="ECO:0000256" key="5">
    <source>
        <dbReference type="ARBA" id="ARBA00093465"/>
    </source>
</evidence>
<dbReference type="PANTHER" id="PTHR31092">
    <property type="entry name" value="SORORIN"/>
    <property type="match status" value="1"/>
</dbReference>
<keyword evidence="3" id="KW-0539">Nucleus</keyword>
<keyword evidence="2" id="KW-0498">Mitosis</keyword>